<name>A0AAU2HB84_9ACTN</name>
<evidence type="ECO:0008006" key="3">
    <source>
        <dbReference type="Google" id="ProtNLM"/>
    </source>
</evidence>
<sequence length="76" mass="8170">MNDKLLKPATAARIRVHGWLNTTATALRRRGDRGQGAVEYMGIIIVVVAIILVLTQTNFGTTIAGKITAAINKINP</sequence>
<gene>
    <name evidence="2" type="ORF">OHV25_14000</name>
</gene>
<accession>A0AAU2HB84</accession>
<evidence type="ECO:0000313" key="2">
    <source>
        <dbReference type="EMBL" id="WTU45438.1"/>
    </source>
</evidence>
<reference evidence="2" key="1">
    <citation type="submission" date="2022-10" db="EMBL/GenBank/DDBJ databases">
        <title>The complete genomes of actinobacterial strains from the NBC collection.</title>
        <authorList>
            <person name="Joergensen T.S."/>
            <person name="Alvarez Arevalo M."/>
            <person name="Sterndorff E.B."/>
            <person name="Faurdal D."/>
            <person name="Vuksanovic O."/>
            <person name="Mourched A.-S."/>
            <person name="Charusanti P."/>
            <person name="Shaw S."/>
            <person name="Blin K."/>
            <person name="Weber T."/>
        </authorList>
    </citation>
    <scope>NUCLEOTIDE SEQUENCE</scope>
    <source>
        <strain evidence="2">NBC_00060</strain>
    </source>
</reference>
<keyword evidence="1" id="KW-0812">Transmembrane</keyword>
<dbReference type="AlphaFoldDB" id="A0AAU2HB84"/>
<evidence type="ECO:0000256" key="1">
    <source>
        <dbReference type="SAM" id="Phobius"/>
    </source>
</evidence>
<proteinExistence type="predicted"/>
<dbReference type="EMBL" id="CP108253">
    <property type="protein sequence ID" value="WTU45438.1"/>
    <property type="molecule type" value="Genomic_DNA"/>
</dbReference>
<keyword evidence="1" id="KW-1133">Transmembrane helix</keyword>
<organism evidence="2">
    <name type="scientific">Streptomyces sp. NBC_00060</name>
    <dbReference type="NCBI Taxonomy" id="2975636"/>
    <lineage>
        <taxon>Bacteria</taxon>
        <taxon>Bacillati</taxon>
        <taxon>Actinomycetota</taxon>
        <taxon>Actinomycetes</taxon>
        <taxon>Kitasatosporales</taxon>
        <taxon>Streptomycetaceae</taxon>
        <taxon>Streptomyces</taxon>
    </lineage>
</organism>
<feature type="transmembrane region" description="Helical" evidence="1">
    <location>
        <begin position="37"/>
        <end position="55"/>
    </location>
</feature>
<keyword evidence="1" id="KW-0472">Membrane</keyword>
<protein>
    <recommendedName>
        <fullName evidence="3">Flp family type IVb pilin</fullName>
    </recommendedName>
</protein>